<sequence>MERSLMDYDNSLEELERQREQLEIVMKRMGEEWEESTNTNTKNKNKKPISGAGIGWLGSLPSGPELPGLGQEQGLSSSPQSSLVAAVKAAVSATSPTTTIITEKTGLAETLDNPTPILPTFEDGVFSLALAPSPLFSNILSQDTGPTPEYLQTLLNVNDALLAQSCLNAQNSSDLPDPTSMMPNRISKAMTMTPVLQEYDSNNDMSSSSTSSSGPVTPEEQSTSNQKIPLHFP</sequence>
<feature type="region of interest" description="Disordered" evidence="1">
    <location>
        <begin position="31"/>
        <end position="77"/>
    </location>
</feature>
<dbReference type="Proteomes" id="UP001448207">
    <property type="component" value="Unassembled WGS sequence"/>
</dbReference>
<keyword evidence="3" id="KW-1185">Reference proteome</keyword>
<evidence type="ECO:0000313" key="2">
    <source>
        <dbReference type="EMBL" id="KAL0092753.1"/>
    </source>
</evidence>
<feature type="region of interest" description="Disordered" evidence="1">
    <location>
        <begin position="197"/>
        <end position="233"/>
    </location>
</feature>
<organism evidence="2 3">
    <name type="scientific">Phycomyces blakesleeanus</name>
    <dbReference type="NCBI Taxonomy" id="4837"/>
    <lineage>
        <taxon>Eukaryota</taxon>
        <taxon>Fungi</taxon>
        <taxon>Fungi incertae sedis</taxon>
        <taxon>Mucoromycota</taxon>
        <taxon>Mucoromycotina</taxon>
        <taxon>Mucoromycetes</taxon>
        <taxon>Mucorales</taxon>
        <taxon>Phycomycetaceae</taxon>
        <taxon>Phycomyces</taxon>
    </lineage>
</organism>
<accession>A0ABR3B9N0</accession>
<comment type="caution">
    <text evidence="2">The sequence shown here is derived from an EMBL/GenBank/DDBJ whole genome shotgun (WGS) entry which is preliminary data.</text>
</comment>
<dbReference type="EMBL" id="JBCLYO010000002">
    <property type="protein sequence ID" value="KAL0092753.1"/>
    <property type="molecule type" value="Genomic_DNA"/>
</dbReference>
<proteinExistence type="predicted"/>
<evidence type="ECO:0000313" key="3">
    <source>
        <dbReference type="Proteomes" id="UP001448207"/>
    </source>
</evidence>
<name>A0ABR3B9N0_PHYBL</name>
<reference evidence="2 3" key="1">
    <citation type="submission" date="2024-04" db="EMBL/GenBank/DDBJ databases">
        <title>Symmetric and asymmetric DNA N6-adenine methylation regulates different biological responses in Mucorales.</title>
        <authorList>
            <consortium name="Lawrence Berkeley National Laboratory"/>
            <person name="Lax C."/>
            <person name="Mondo S.J."/>
            <person name="Osorio-Concepcion M."/>
            <person name="Muszewska A."/>
            <person name="Corrochano-Luque M."/>
            <person name="Gutierrez G."/>
            <person name="Riley R."/>
            <person name="Lipzen A."/>
            <person name="Guo J."/>
            <person name="Hundley H."/>
            <person name="Amirebrahimi M."/>
            <person name="Ng V."/>
            <person name="Lorenzo-Gutierrez D."/>
            <person name="Binder U."/>
            <person name="Yang J."/>
            <person name="Song Y."/>
            <person name="Canovas D."/>
            <person name="Navarro E."/>
            <person name="Freitag M."/>
            <person name="Gabaldon T."/>
            <person name="Grigoriev I.V."/>
            <person name="Corrochano L.M."/>
            <person name="Nicolas F.E."/>
            <person name="Garre V."/>
        </authorList>
    </citation>
    <scope>NUCLEOTIDE SEQUENCE [LARGE SCALE GENOMIC DNA]</scope>
    <source>
        <strain evidence="2 3">L51</strain>
    </source>
</reference>
<protein>
    <submittedName>
        <fullName evidence="2">Uncharacterized protein</fullName>
    </submittedName>
</protein>
<gene>
    <name evidence="2" type="ORF">J3Q64DRAFT_1818876</name>
</gene>
<evidence type="ECO:0000256" key="1">
    <source>
        <dbReference type="SAM" id="MobiDB-lite"/>
    </source>
</evidence>